<comment type="similarity">
    <text evidence="3">Belongs to the glycosyl hydrolase 13 family.</text>
</comment>
<dbReference type="OrthoDB" id="204980at2759"/>
<gene>
    <name evidence="19" type="ORF">AJ79_09888</name>
</gene>
<comment type="cofactor">
    <cofactor evidence="2">
        <name>Ca(2+)</name>
        <dbReference type="ChEBI" id="CHEBI:29108"/>
    </cofactor>
</comment>
<feature type="site" description="Transition state stabilizer" evidence="13">
    <location>
        <position position="325"/>
    </location>
</feature>
<evidence type="ECO:0000256" key="5">
    <source>
        <dbReference type="ARBA" id="ARBA00022723"/>
    </source>
</evidence>
<dbReference type="STRING" id="1447875.A0A2B7WH14"/>
<keyword evidence="17" id="KW-0732">Signal</keyword>
<feature type="binding site" evidence="15">
    <location>
        <position position="234"/>
    </location>
    <ligand>
        <name>substrate</name>
    </ligand>
</feature>
<feature type="chain" id="PRO_5013401254" description="alpha-amylase" evidence="17">
    <location>
        <begin position="27"/>
        <end position="548"/>
    </location>
</feature>
<evidence type="ECO:0000313" key="19">
    <source>
        <dbReference type="EMBL" id="PGG95760.1"/>
    </source>
</evidence>
<dbReference type="GO" id="GO:0016052">
    <property type="term" value="P:carbohydrate catabolic process"/>
    <property type="evidence" value="ECO:0007669"/>
    <property type="project" value="InterPro"/>
</dbReference>
<organism evidence="19 20">
    <name type="scientific">Helicocarpus griseus UAMH5409</name>
    <dbReference type="NCBI Taxonomy" id="1447875"/>
    <lineage>
        <taxon>Eukaryota</taxon>
        <taxon>Fungi</taxon>
        <taxon>Dikarya</taxon>
        <taxon>Ascomycota</taxon>
        <taxon>Pezizomycotina</taxon>
        <taxon>Eurotiomycetes</taxon>
        <taxon>Eurotiomycetidae</taxon>
        <taxon>Onygenales</taxon>
        <taxon>Ajellomycetaceae</taxon>
        <taxon>Helicocarpus</taxon>
    </lineage>
</organism>
<evidence type="ECO:0000256" key="3">
    <source>
        <dbReference type="ARBA" id="ARBA00008061"/>
    </source>
</evidence>
<evidence type="ECO:0000256" key="16">
    <source>
        <dbReference type="SAM" id="Phobius"/>
    </source>
</evidence>
<keyword evidence="16" id="KW-0472">Membrane</keyword>
<dbReference type="Gene3D" id="3.20.20.80">
    <property type="entry name" value="Glycosidases"/>
    <property type="match status" value="1"/>
</dbReference>
<dbReference type="EC" id="3.2.1.1" evidence="4"/>
<evidence type="ECO:0000256" key="9">
    <source>
        <dbReference type="ARBA" id="ARBA00023180"/>
    </source>
</evidence>
<name>A0A2B7WH14_9EURO</name>
<keyword evidence="16" id="KW-1133">Transmembrane helix</keyword>
<keyword evidence="8 14" id="KW-1015">Disulfide bond</keyword>
<dbReference type="SMART" id="SM00642">
    <property type="entry name" value="Aamy"/>
    <property type="match status" value="1"/>
</dbReference>
<keyword evidence="20" id="KW-1185">Reference proteome</keyword>
<reference evidence="19 20" key="1">
    <citation type="submission" date="2017-10" db="EMBL/GenBank/DDBJ databases">
        <title>Comparative genomics in systemic dimorphic fungi from Ajellomycetaceae.</title>
        <authorList>
            <person name="Munoz J.F."/>
            <person name="Mcewen J.G."/>
            <person name="Clay O.K."/>
            <person name="Cuomo C.A."/>
        </authorList>
    </citation>
    <scope>NUCLEOTIDE SEQUENCE [LARGE SCALE GENOMIC DNA]</scope>
    <source>
        <strain evidence="19 20">UAMH5409</strain>
    </source>
</reference>
<dbReference type="Pfam" id="PF00128">
    <property type="entry name" value="Alpha-amylase"/>
    <property type="match status" value="1"/>
</dbReference>
<evidence type="ECO:0000256" key="1">
    <source>
        <dbReference type="ARBA" id="ARBA00000548"/>
    </source>
</evidence>
<evidence type="ECO:0000256" key="15">
    <source>
        <dbReference type="PIRSR" id="PIRSR001024-5"/>
    </source>
</evidence>
<dbReference type="InterPro" id="IPR013777">
    <property type="entry name" value="A-amylase-like"/>
</dbReference>
<feature type="binding site" evidence="15">
    <location>
        <position position="109"/>
    </location>
    <ligand>
        <name>substrate</name>
    </ligand>
</feature>
<dbReference type="SUPFAM" id="SSF51445">
    <property type="entry name" value="(Trans)glycosidases"/>
    <property type="match status" value="1"/>
</dbReference>
<keyword evidence="5" id="KW-0479">Metal-binding</keyword>
<dbReference type="GO" id="GO:0005509">
    <property type="term" value="F:calcium ion binding"/>
    <property type="evidence" value="ECO:0007669"/>
    <property type="project" value="InterPro"/>
</dbReference>
<dbReference type="EMBL" id="PDNB01000314">
    <property type="protein sequence ID" value="PGG95760.1"/>
    <property type="molecule type" value="Genomic_DNA"/>
</dbReference>
<evidence type="ECO:0000256" key="8">
    <source>
        <dbReference type="ARBA" id="ARBA00023157"/>
    </source>
</evidence>
<evidence type="ECO:0000313" key="20">
    <source>
        <dbReference type="Proteomes" id="UP000223968"/>
    </source>
</evidence>
<feature type="signal peptide" evidence="17">
    <location>
        <begin position="1"/>
        <end position="26"/>
    </location>
</feature>
<evidence type="ECO:0000256" key="12">
    <source>
        <dbReference type="PIRSR" id="PIRSR001024-1"/>
    </source>
</evidence>
<feature type="disulfide bond" evidence="14">
    <location>
        <begin position="56"/>
        <end position="64"/>
    </location>
</feature>
<dbReference type="GO" id="GO:0004556">
    <property type="term" value="F:alpha-amylase activity"/>
    <property type="evidence" value="ECO:0007669"/>
    <property type="project" value="UniProtKB-EC"/>
</dbReference>
<keyword evidence="10" id="KW-0119">Carbohydrate metabolism</keyword>
<evidence type="ECO:0000259" key="18">
    <source>
        <dbReference type="SMART" id="SM00642"/>
    </source>
</evidence>
<dbReference type="PIRSF" id="PIRSF001024">
    <property type="entry name" value="Alph-amyl_fung"/>
    <property type="match status" value="1"/>
</dbReference>
<dbReference type="CDD" id="cd11319">
    <property type="entry name" value="AmyAc_euk_AmyA"/>
    <property type="match status" value="1"/>
</dbReference>
<feature type="disulfide bond" evidence="14">
    <location>
        <begin position="270"/>
        <end position="311"/>
    </location>
</feature>
<keyword evidence="7" id="KW-0106">Calcium</keyword>
<feature type="binding site" evidence="15">
    <location>
        <position position="325"/>
    </location>
    <ligand>
        <name>substrate</name>
    </ligand>
</feature>
<protein>
    <recommendedName>
        <fullName evidence="4">alpha-amylase</fullName>
        <ecNumber evidence="4">3.2.1.1</ecNumber>
    </recommendedName>
</protein>
<dbReference type="InterPro" id="IPR015340">
    <property type="entry name" value="A_amylase_C_dom"/>
</dbReference>
<dbReference type="InterPro" id="IPR017853">
    <property type="entry name" value="GH"/>
</dbReference>
<feature type="binding site" evidence="15">
    <location>
        <position position="264"/>
    </location>
    <ligand>
        <name>substrate</name>
    </ligand>
</feature>
<evidence type="ECO:0000256" key="2">
    <source>
        <dbReference type="ARBA" id="ARBA00001913"/>
    </source>
</evidence>
<feature type="active site" description="Nucleophile" evidence="12">
    <location>
        <position position="236"/>
    </location>
</feature>
<feature type="domain" description="Glycosyl hydrolase family 13 catalytic" evidence="18">
    <location>
        <begin position="39"/>
        <end position="397"/>
    </location>
</feature>
<dbReference type="PANTHER" id="PTHR10357:SF218">
    <property type="entry name" value="ALPHA-AMYLASE"/>
    <property type="match status" value="1"/>
</dbReference>
<keyword evidence="9" id="KW-0325">Glycoprotein</keyword>
<evidence type="ECO:0000256" key="11">
    <source>
        <dbReference type="ARBA" id="ARBA00023295"/>
    </source>
</evidence>
<evidence type="ECO:0000256" key="6">
    <source>
        <dbReference type="ARBA" id="ARBA00022801"/>
    </source>
</evidence>
<dbReference type="InterPro" id="IPR013780">
    <property type="entry name" value="Glyco_hydro_b"/>
</dbReference>
<evidence type="ECO:0000256" key="14">
    <source>
        <dbReference type="PIRSR" id="PIRSR001024-4"/>
    </source>
</evidence>
<keyword evidence="11" id="KW-0326">Glycosidase</keyword>
<proteinExistence type="inferred from homology"/>
<dbReference type="SUPFAM" id="SSF51011">
    <property type="entry name" value="Glycosyl hydrolase domain"/>
    <property type="match status" value="1"/>
</dbReference>
<feature type="disulfide bond" evidence="14">
    <location>
        <begin position="467"/>
        <end position="502"/>
    </location>
</feature>
<keyword evidence="16" id="KW-0812">Transmembrane</keyword>
<dbReference type="InterPro" id="IPR006047">
    <property type="entry name" value="GH13_cat_dom"/>
</dbReference>
<comment type="caution">
    <text evidence="19">The sequence shown here is derived from an EMBL/GenBank/DDBJ whole genome shotgun (WGS) entry which is preliminary data.</text>
</comment>
<evidence type="ECO:0000256" key="7">
    <source>
        <dbReference type="ARBA" id="ARBA00022837"/>
    </source>
</evidence>
<feature type="disulfide bond" evidence="14">
    <location>
        <begin position="180"/>
        <end position="194"/>
    </location>
</feature>
<feature type="transmembrane region" description="Helical" evidence="16">
    <location>
        <begin position="526"/>
        <end position="547"/>
    </location>
</feature>
<evidence type="ECO:0000256" key="17">
    <source>
        <dbReference type="SAM" id="SignalP"/>
    </source>
</evidence>
<comment type="catalytic activity">
    <reaction evidence="1">
        <text>Endohydrolysis of (1-&gt;4)-alpha-D-glucosidic linkages in polysaccharides containing three or more (1-&gt;4)-alpha-linked D-glucose units.</text>
        <dbReference type="EC" id="3.2.1.1"/>
    </reaction>
</comment>
<evidence type="ECO:0000256" key="4">
    <source>
        <dbReference type="ARBA" id="ARBA00012595"/>
    </source>
</evidence>
<dbReference type="FunFam" id="3.20.20.80:FF:000120">
    <property type="entry name" value="Alpha-amylase A"/>
    <property type="match status" value="1"/>
</dbReference>
<dbReference type="Pfam" id="PF09260">
    <property type="entry name" value="A_amylase_dom_C"/>
    <property type="match status" value="1"/>
</dbReference>
<sequence length="548" mass="60394">MFLMTQSPSRMFALAIFFCIARLALGANTEDWKPRSIYQVFTDRFARTDGSTSAKCDTEEGLFCGGTWRGLINHLDYIQNMGFDAIMISPVSESIEGRVSYGEAYHGYWIRDLYQLNGHFGSRDDLLDLREQLHSRGMYLMVDIVINNMAAMTNGSDPGTATDYSTFNPFDDRKYFHPYCKIEDYNNYDEAQKCWTGDDLVALADLNTESADVGKIMESWVKEFVANYSIDGLRIDAAKHTGTEYLAKIAKASGVFTTGEVFEGNVHIACDYQNYIPSVPNYPVYFAMIKAFTAGNITALSDELAVSREVCKDISALATFSENHDLPRFASYTKDLALAQNVLTFTILSDGIPLYYQGQEQHFSGPGTPTNREALWTSNYNTDAPLYKLTTTLNKIRSHAIRTNQDYLSSQSYPVYTDGSTIAIRKGTEGRQMLTVYSNQGEKGGDYRLDLHISYAPGTVVTEVLGCRNYTVSEEGTLGVLMGKGLPKVFFPADEMRGSGLCGAGNWSTRIEGEKGGAGALRPGKFGIGGVSLGVLVAAVMGGFLGLL</sequence>
<evidence type="ECO:0000256" key="10">
    <source>
        <dbReference type="ARBA" id="ARBA00023277"/>
    </source>
</evidence>
<accession>A0A2B7WH14</accession>
<dbReference type="PANTHER" id="PTHR10357">
    <property type="entry name" value="ALPHA-AMYLASE FAMILY MEMBER"/>
    <property type="match status" value="1"/>
</dbReference>
<keyword evidence="6" id="KW-0378">Hydrolase</keyword>
<dbReference type="AlphaFoldDB" id="A0A2B7WH14"/>
<evidence type="ECO:0000256" key="13">
    <source>
        <dbReference type="PIRSR" id="PIRSR001024-2"/>
    </source>
</evidence>
<feature type="binding site" evidence="15">
    <location>
        <position position="372"/>
    </location>
    <ligand>
        <name>substrate</name>
    </ligand>
</feature>
<dbReference type="Proteomes" id="UP000223968">
    <property type="component" value="Unassembled WGS sequence"/>
</dbReference>
<feature type="active site" description="Proton donor" evidence="12">
    <location>
        <position position="260"/>
    </location>
</feature>
<dbReference type="Gene3D" id="2.60.40.1180">
    <property type="entry name" value="Golgi alpha-mannosidase II"/>
    <property type="match status" value="1"/>
</dbReference>